<dbReference type="InterPro" id="IPR050755">
    <property type="entry name" value="TRAFAC_YlqF/YawG_RiboMat"/>
</dbReference>
<feature type="domain" description="CP-type G" evidence="8">
    <location>
        <begin position="128"/>
        <end position="311"/>
    </location>
</feature>
<dbReference type="SUPFAM" id="SSF52540">
    <property type="entry name" value="P-loop containing nucleoside triphosphate hydrolases"/>
    <property type="match status" value="1"/>
</dbReference>
<evidence type="ECO:0000256" key="4">
    <source>
        <dbReference type="ARBA" id="ARBA00023134"/>
    </source>
</evidence>
<evidence type="ECO:0000313" key="10">
    <source>
        <dbReference type="Proteomes" id="UP000886998"/>
    </source>
</evidence>
<dbReference type="PANTHER" id="PTHR11089:SF30">
    <property type="entry name" value="GUANINE NUCLEOTIDE-BINDING PROTEIN-LIKE 3 HOMOLOG"/>
    <property type="match status" value="1"/>
</dbReference>
<dbReference type="InterPro" id="IPR006073">
    <property type="entry name" value="GTP-bd"/>
</dbReference>
<reference evidence="9" key="1">
    <citation type="submission" date="2020-08" db="EMBL/GenBank/DDBJ databases">
        <title>Multicomponent nature underlies the extraordinary mechanical properties of spider dragline silk.</title>
        <authorList>
            <person name="Kono N."/>
            <person name="Nakamura H."/>
            <person name="Mori M."/>
            <person name="Yoshida Y."/>
            <person name="Ohtoshi R."/>
            <person name="Malay A.D."/>
            <person name="Moran D.A.P."/>
            <person name="Tomita M."/>
            <person name="Numata K."/>
            <person name="Arakawa K."/>
        </authorList>
    </citation>
    <scope>NUCLEOTIDE SEQUENCE</scope>
</reference>
<keyword evidence="10" id="KW-1185">Reference proteome</keyword>
<dbReference type="Pfam" id="PF01926">
    <property type="entry name" value="MMR_HSR1"/>
    <property type="match status" value="1"/>
</dbReference>
<feature type="region of interest" description="Disordered" evidence="7">
    <location>
        <begin position="517"/>
        <end position="542"/>
    </location>
</feature>
<dbReference type="InterPro" id="IPR023179">
    <property type="entry name" value="GTP-bd_ortho_bundle_sf"/>
</dbReference>
<dbReference type="CDD" id="cd04178">
    <property type="entry name" value="Nucleostemin_like"/>
    <property type="match status" value="1"/>
</dbReference>
<dbReference type="Gene3D" id="3.40.50.300">
    <property type="entry name" value="P-loop containing nucleotide triphosphate hydrolases"/>
    <property type="match status" value="1"/>
</dbReference>
<sequence>MPNSKRKSKRLTCRKKYKILKKVAAFKKKAKREKKRNPSKKNRKDPGVPNSAPFKENILHEAERRKQIALDLKEAQKASRWKLQMENRGLDELVDEANRVDAEFEEIPRASEEEILLKENVGYNHTLYKEFRSVIEDSDVVLEVLDARDPLGTRSSQIEELVINSGKKLVLVLNKIDLIPRKNLNDWLTYLRKSLPTVAFKASTQSQKNNLSRSKIPAIKLNENLQASSPCFGASFLMKILGNYCRNQNIQTFIKVGVVGFPNVGKSSVINSLRRSRSCNVGATPGVTKTAQEVSLDKHIKILDSPGVVLAKNENSIDLALRNVLKVETLKDVITPAEAILKRADLLQLCLHYTLPEFSSPQELFCNLAKRMGRFKKGGIPNEKEGAKRLINDWNHGYIKYYTHPPEEHHQSPHISVAIVSEFAKAFDISAVEEKMELDRAPELYESRGVVVKSGETPQVDISDNVDEDTMETDADSQKKMTVKFDSKKEKKDSGWDYKNLLEEFQQNKSVRKKYKKMKKKKKKANKETSALSETLEDALTI</sequence>
<dbReference type="InterPro" id="IPR027417">
    <property type="entry name" value="P-loop_NTPase"/>
</dbReference>
<dbReference type="Pfam" id="PF08701">
    <property type="entry name" value="GN3L_Grn1"/>
    <property type="match status" value="1"/>
</dbReference>
<dbReference type="FunFam" id="3.40.50.300:FF:000493">
    <property type="entry name" value="Guanine nucleotide-binding protein-like 3-like protein"/>
    <property type="match status" value="1"/>
</dbReference>
<keyword evidence="2" id="KW-0547">Nucleotide-binding</keyword>
<evidence type="ECO:0000313" key="9">
    <source>
        <dbReference type="EMBL" id="GFY50501.1"/>
    </source>
</evidence>
<evidence type="ECO:0000256" key="5">
    <source>
        <dbReference type="ARBA" id="ARBA00023242"/>
    </source>
</evidence>
<proteinExistence type="predicted"/>
<organism evidence="9 10">
    <name type="scientific">Trichonephila inaurata madagascariensis</name>
    <dbReference type="NCBI Taxonomy" id="2747483"/>
    <lineage>
        <taxon>Eukaryota</taxon>
        <taxon>Metazoa</taxon>
        <taxon>Ecdysozoa</taxon>
        <taxon>Arthropoda</taxon>
        <taxon>Chelicerata</taxon>
        <taxon>Arachnida</taxon>
        <taxon>Araneae</taxon>
        <taxon>Araneomorphae</taxon>
        <taxon>Entelegynae</taxon>
        <taxon>Araneoidea</taxon>
        <taxon>Nephilidae</taxon>
        <taxon>Trichonephila</taxon>
        <taxon>Trichonephila inaurata</taxon>
    </lineage>
</organism>
<dbReference type="PANTHER" id="PTHR11089">
    <property type="entry name" value="GTP-BINDING PROTEIN-RELATED"/>
    <property type="match status" value="1"/>
</dbReference>
<dbReference type="PROSITE" id="PS51721">
    <property type="entry name" value="G_CP"/>
    <property type="match status" value="1"/>
</dbReference>
<dbReference type="EMBL" id="BMAV01007527">
    <property type="protein sequence ID" value="GFY50501.1"/>
    <property type="molecule type" value="Genomic_DNA"/>
</dbReference>
<dbReference type="FunFam" id="1.10.1580.10:FF:000002">
    <property type="entry name" value="Guanine nucleotide-binding protein-like 3 (nucleolar)-like"/>
    <property type="match status" value="1"/>
</dbReference>
<evidence type="ECO:0000256" key="6">
    <source>
        <dbReference type="ARBA" id="ARBA00069022"/>
    </source>
</evidence>
<keyword evidence="5" id="KW-0539">Nucleus</keyword>
<dbReference type="GO" id="GO:0005525">
    <property type="term" value="F:GTP binding"/>
    <property type="evidence" value="ECO:0007669"/>
    <property type="project" value="UniProtKB-KW"/>
</dbReference>
<dbReference type="InterPro" id="IPR030378">
    <property type="entry name" value="G_CP_dom"/>
</dbReference>
<feature type="compositionally biased region" description="Basic residues" evidence="7">
    <location>
        <begin position="26"/>
        <end position="43"/>
    </location>
</feature>
<evidence type="ECO:0000256" key="7">
    <source>
        <dbReference type="SAM" id="MobiDB-lite"/>
    </source>
</evidence>
<keyword evidence="4" id="KW-0342">GTP-binding</keyword>
<keyword evidence="3" id="KW-0175">Coiled coil</keyword>
<dbReference type="AlphaFoldDB" id="A0A8X6XEV5"/>
<dbReference type="Proteomes" id="UP000886998">
    <property type="component" value="Unassembled WGS sequence"/>
</dbReference>
<evidence type="ECO:0000256" key="2">
    <source>
        <dbReference type="ARBA" id="ARBA00022741"/>
    </source>
</evidence>
<dbReference type="PRINTS" id="PR00326">
    <property type="entry name" value="GTP1OBG"/>
</dbReference>
<comment type="subcellular location">
    <subcellularLocation>
        <location evidence="1">Nucleus</location>
    </subcellularLocation>
</comment>
<evidence type="ECO:0000259" key="8">
    <source>
        <dbReference type="PROSITE" id="PS51721"/>
    </source>
</evidence>
<name>A0A8X6XEV5_9ARAC</name>
<feature type="region of interest" description="Disordered" evidence="7">
    <location>
        <begin position="26"/>
        <end position="58"/>
    </location>
</feature>
<dbReference type="InterPro" id="IPR014813">
    <property type="entry name" value="Gnl3_N_dom"/>
</dbReference>
<dbReference type="Gene3D" id="1.10.1580.10">
    <property type="match status" value="1"/>
</dbReference>
<comment type="caution">
    <text evidence="9">The sequence shown here is derived from an EMBL/GenBank/DDBJ whole genome shotgun (WGS) entry which is preliminary data.</text>
</comment>
<dbReference type="OrthoDB" id="444945at2759"/>
<protein>
    <recommendedName>
        <fullName evidence="6">Guanine nucleotide-binding protein-like 3 homolog</fullName>
    </recommendedName>
</protein>
<evidence type="ECO:0000256" key="3">
    <source>
        <dbReference type="ARBA" id="ARBA00023054"/>
    </source>
</evidence>
<accession>A0A8X6XEV5</accession>
<gene>
    <name evidence="9" type="primary">nst-1</name>
    <name evidence="9" type="ORF">TNIN_95021</name>
</gene>
<dbReference type="GO" id="GO:0005730">
    <property type="term" value="C:nucleolus"/>
    <property type="evidence" value="ECO:0007669"/>
    <property type="project" value="TreeGrafter"/>
</dbReference>
<evidence type="ECO:0000256" key="1">
    <source>
        <dbReference type="ARBA" id="ARBA00004123"/>
    </source>
</evidence>